<proteinExistence type="predicted"/>
<dbReference type="PANTHER" id="PTHR46066:SF2">
    <property type="entry name" value="CHITINASE DOMAIN-CONTAINING PROTEIN 1"/>
    <property type="match status" value="1"/>
</dbReference>
<dbReference type="RefSeq" id="WP_101649986.1">
    <property type="nucleotide sequence ID" value="NZ_PGVE01000077.1"/>
</dbReference>
<feature type="domain" description="GH18" evidence="3">
    <location>
        <begin position="106"/>
        <end position="424"/>
    </location>
</feature>
<dbReference type="Pfam" id="PF01476">
    <property type="entry name" value="LysM"/>
    <property type="match status" value="2"/>
</dbReference>
<dbReference type="InterPro" id="IPR017853">
    <property type="entry name" value="GH"/>
</dbReference>
<dbReference type="SUPFAM" id="SSF51445">
    <property type="entry name" value="(Trans)glycosidases"/>
    <property type="match status" value="1"/>
</dbReference>
<reference evidence="4 5" key="1">
    <citation type="submission" date="2017-11" db="EMBL/GenBank/DDBJ databases">
        <title>Comparitive Functional Genomics of Dry Heat Resistant strains isolated from the Viking Spacecraft.</title>
        <authorList>
            <person name="Seuylemezian A."/>
            <person name="Cooper K."/>
            <person name="Vaishampayan P."/>
        </authorList>
    </citation>
    <scope>NUCLEOTIDE SEQUENCE [LARGE SCALE GENOMIC DNA]</scope>
    <source>
        <strain evidence="4 5">V32-6</strain>
    </source>
</reference>
<dbReference type="InterPro" id="IPR018392">
    <property type="entry name" value="LysM"/>
</dbReference>
<organism evidence="4 5">
    <name type="scientific">Neobacillus cucumis</name>
    <dbReference type="NCBI Taxonomy" id="1740721"/>
    <lineage>
        <taxon>Bacteria</taxon>
        <taxon>Bacillati</taxon>
        <taxon>Bacillota</taxon>
        <taxon>Bacilli</taxon>
        <taxon>Bacillales</taxon>
        <taxon>Bacillaceae</taxon>
        <taxon>Neobacillus</taxon>
    </lineage>
</organism>
<dbReference type="AlphaFoldDB" id="A0A2N5H9S1"/>
<dbReference type="PANTHER" id="PTHR46066">
    <property type="entry name" value="CHITINASE DOMAIN-CONTAINING PROTEIN 1 FAMILY MEMBER"/>
    <property type="match status" value="1"/>
</dbReference>
<evidence type="ECO:0000259" key="3">
    <source>
        <dbReference type="PROSITE" id="PS51910"/>
    </source>
</evidence>
<dbReference type="GO" id="GO:0008061">
    <property type="term" value="F:chitin binding"/>
    <property type="evidence" value="ECO:0007669"/>
    <property type="project" value="InterPro"/>
</dbReference>
<evidence type="ECO:0000313" key="4">
    <source>
        <dbReference type="EMBL" id="PLS02263.1"/>
    </source>
</evidence>
<dbReference type="Gene3D" id="3.10.50.10">
    <property type="match status" value="1"/>
</dbReference>
<sequence length="424" mass="46751">MTVHVVGTGENLWSISKKYHVSMGTIVSVNGLPSTTAIVPGLALYIPDNTMPIRAYQIKAGDTVWELAQRFNTDPSSISPANPGVDMNQLRVGQFIHIPSPIKLTLSTLGFLVPSGTKANLPIIDSLSKQLTYLAIVNYAFTSQGFAYAQIDDSAIINKCKQLNITPLLMIRNFTTSGFSAELAGGVLENATYRQNLIASIVHLTTSRGFEGVSLDLEFIPPARRNDFNLFLQELKGQLGQLILNVNVHAKAADLPTNRIVGAYDYAAIGNIVDLMAVMTIDYGYPGGPPDPISPIQWVEQVINYAITQVSPQKLLMAMSLYGYDKVADTNATKGLSVLAAQNQAISVREPIQFDSARKSPWYRYWVGTEEHVVWFEDIRSYIEKYKLIDVNGLVGTTFWQISLPAPQNWAYLNKDITVAKVIF</sequence>
<dbReference type="InterPro" id="IPR036779">
    <property type="entry name" value="LysM_dom_sf"/>
</dbReference>
<dbReference type="SUPFAM" id="SSF54106">
    <property type="entry name" value="LysM domain"/>
    <property type="match status" value="2"/>
</dbReference>
<evidence type="ECO:0000259" key="2">
    <source>
        <dbReference type="PROSITE" id="PS51782"/>
    </source>
</evidence>
<accession>A0A2N5H9S1</accession>
<keyword evidence="1" id="KW-0326">Glycosidase</keyword>
<dbReference type="InterPro" id="IPR011583">
    <property type="entry name" value="Chitinase_II/V-like_cat"/>
</dbReference>
<dbReference type="GO" id="GO:0016798">
    <property type="term" value="F:hydrolase activity, acting on glycosyl bonds"/>
    <property type="evidence" value="ECO:0007669"/>
    <property type="project" value="UniProtKB-KW"/>
</dbReference>
<dbReference type="GO" id="GO:0070492">
    <property type="term" value="F:oligosaccharide binding"/>
    <property type="evidence" value="ECO:0007669"/>
    <property type="project" value="TreeGrafter"/>
</dbReference>
<dbReference type="Pfam" id="PF00704">
    <property type="entry name" value="Glyco_hydro_18"/>
    <property type="match status" value="1"/>
</dbReference>
<feature type="domain" description="LysM" evidence="2">
    <location>
        <begin position="2"/>
        <end position="46"/>
    </location>
</feature>
<dbReference type="PROSITE" id="PS51782">
    <property type="entry name" value="LYSM"/>
    <property type="match status" value="2"/>
</dbReference>
<dbReference type="SMART" id="SM00636">
    <property type="entry name" value="Glyco_18"/>
    <property type="match status" value="1"/>
</dbReference>
<protein>
    <submittedName>
        <fullName evidence="4">Chitinase</fullName>
    </submittedName>
</protein>
<dbReference type="OrthoDB" id="9769314at2"/>
<dbReference type="GO" id="GO:0012505">
    <property type="term" value="C:endomembrane system"/>
    <property type="evidence" value="ECO:0007669"/>
    <property type="project" value="TreeGrafter"/>
</dbReference>
<keyword evidence="5" id="KW-1185">Reference proteome</keyword>
<gene>
    <name evidence="4" type="ORF">CVD27_20565</name>
</gene>
<dbReference type="CDD" id="cd00118">
    <property type="entry name" value="LysM"/>
    <property type="match status" value="2"/>
</dbReference>
<feature type="domain" description="LysM" evidence="2">
    <location>
        <begin position="54"/>
        <end position="98"/>
    </location>
</feature>
<dbReference type="Gene3D" id="3.20.20.80">
    <property type="entry name" value="Glycosidases"/>
    <property type="match status" value="1"/>
</dbReference>
<evidence type="ECO:0000256" key="1">
    <source>
        <dbReference type="ARBA" id="ARBA00023295"/>
    </source>
</evidence>
<dbReference type="SMART" id="SM00257">
    <property type="entry name" value="LysM"/>
    <property type="match status" value="2"/>
</dbReference>
<dbReference type="Proteomes" id="UP000234950">
    <property type="component" value="Unassembled WGS sequence"/>
</dbReference>
<keyword evidence="1" id="KW-0378">Hydrolase</keyword>
<comment type="caution">
    <text evidence="4">The sequence shown here is derived from an EMBL/GenBank/DDBJ whole genome shotgun (WGS) entry which is preliminary data.</text>
</comment>
<dbReference type="Gene3D" id="3.10.350.10">
    <property type="entry name" value="LysM domain"/>
    <property type="match status" value="2"/>
</dbReference>
<evidence type="ECO:0000313" key="5">
    <source>
        <dbReference type="Proteomes" id="UP000234950"/>
    </source>
</evidence>
<dbReference type="InterPro" id="IPR001223">
    <property type="entry name" value="Glyco_hydro18_cat"/>
</dbReference>
<dbReference type="EMBL" id="PGVE01000077">
    <property type="protein sequence ID" value="PLS02263.1"/>
    <property type="molecule type" value="Genomic_DNA"/>
</dbReference>
<name>A0A2N5H9S1_9BACI</name>
<dbReference type="InterPro" id="IPR029070">
    <property type="entry name" value="Chitinase_insertion_sf"/>
</dbReference>
<dbReference type="GO" id="GO:0005975">
    <property type="term" value="P:carbohydrate metabolic process"/>
    <property type="evidence" value="ECO:0007669"/>
    <property type="project" value="InterPro"/>
</dbReference>
<dbReference type="PROSITE" id="PS51910">
    <property type="entry name" value="GH18_2"/>
    <property type="match status" value="1"/>
</dbReference>